<reference evidence="2 3" key="1">
    <citation type="submission" date="2019-08" db="EMBL/GenBank/DDBJ databases">
        <title>Archangium and Cystobacter genomes.</title>
        <authorList>
            <person name="Chen I.-C.K."/>
            <person name="Wielgoss S."/>
        </authorList>
    </citation>
    <scope>NUCLEOTIDE SEQUENCE [LARGE SCALE GENOMIC DNA]</scope>
    <source>
        <strain evidence="2 3">Cbm 6</strain>
    </source>
</reference>
<proteinExistence type="predicted"/>
<dbReference type="Pfam" id="PF13788">
    <property type="entry name" value="DUF4180"/>
    <property type="match status" value="1"/>
</dbReference>
<dbReference type="InterPro" id="IPR025438">
    <property type="entry name" value="DUF4180"/>
</dbReference>
<keyword evidence="3" id="KW-1185">Reference proteome</keyword>
<dbReference type="EMBL" id="CP043494">
    <property type="protein sequence ID" value="WNG48765.1"/>
    <property type="molecule type" value="Genomic_DNA"/>
</dbReference>
<name>A0ABY9X035_9BACT</name>
<accession>A0ABY9X035</accession>
<protein>
    <submittedName>
        <fullName evidence="2">DUF4180 domain-containing protein</fullName>
    </submittedName>
</protein>
<evidence type="ECO:0000313" key="3">
    <source>
        <dbReference type="Proteomes" id="UP001611383"/>
    </source>
</evidence>
<feature type="domain" description="DUF4180" evidence="1">
    <location>
        <begin position="10"/>
        <end position="119"/>
    </location>
</feature>
<evidence type="ECO:0000313" key="2">
    <source>
        <dbReference type="EMBL" id="WNG48765.1"/>
    </source>
</evidence>
<organism evidence="2 3">
    <name type="scientific">Archangium minus</name>
    <dbReference type="NCBI Taxonomy" id="83450"/>
    <lineage>
        <taxon>Bacteria</taxon>
        <taxon>Pseudomonadati</taxon>
        <taxon>Myxococcota</taxon>
        <taxon>Myxococcia</taxon>
        <taxon>Myxococcales</taxon>
        <taxon>Cystobacterineae</taxon>
        <taxon>Archangiaceae</taxon>
        <taxon>Archangium</taxon>
    </lineage>
</organism>
<gene>
    <name evidence="2" type="ORF">F0U60_35105</name>
</gene>
<dbReference type="Proteomes" id="UP001611383">
    <property type="component" value="Chromosome"/>
</dbReference>
<sequence length="137" mass="14995">MTGRILELADVRVFLCAADGPIMASDRDAADVIGELYGTDVGLIAIPLDRLTPDFLKLRSRLAGEILQKFVTYRFRVALLGDIAAAVEVSDALRDFVRESNRGETVWFVRDLAALEQKLKHVRQPLPSGRSSAPDGG</sequence>
<evidence type="ECO:0000259" key="1">
    <source>
        <dbReference type="Pfam" id="PF13788"/>
    </source>
</evidence>
<dbReference type="RefSeq" id="WP_395806421.1">
    <property type="nucleotide sequence ID" value="NZ_CP043494.1"/>
</dbReference>